<dbReference type="Proteomes" id="UP000468735">
    <property type="component" value="Unassembled WGS sequence"/>
</dbReference>
<gene>
    <name evidence="2" type="ORF">F8566_01340</name>
</gene>
<proteinExistence type="predicted"/>
<organism evidence="2 3">
    <name type="scientific">Actinomadura rudentiformis</name>
    <dbReference type="NCBI Taxonomy" id="359158"/>
    <lineage>
        <taxon>Bacteria</taxon>
        <taxon>Bacillati</taxon>
        <taxon>Actinomycetota</taxon>
        <taxon>Actinomycetes</taxon>
        <taxon>Streptosporangiales</taxon>
        <taxon>Thermomonosporaceae</taxon>
        <taxon>Actinomadura</taxon>
    </lineage>
</organism>
<protein>
    <submittedName>
        <fullName evidence="2">Uncharacterized protein</fullName>
    </submittedName>
</protein>
<dbReference type="RefSeq" id="WP_151557103.1">
    <property type="nucleotide sequence ID" value="NZ_WBMT01000001.1"/>
</dbReference>
<keyword evidence="1" id="KW-1133">Transmembrane helix</keyword>
<sequence length="252" mass="27053">MEIYIGIAITIVIVTLAVMLYVMKGPQSFMAKARRDFAETQEAINSVLDQDLRDFAARLQAAELDAPTIAQARDCHRVASACLDRAKIADGTTYWQEVSDCTQALAKAARELAAAKAGVARQPAPAKTPPCLFDPAHGPSTTEVDWTPHGSRPRPVPACAADAARIAQGGEPQVRVVPLGGGDGDAPYFNGHGVYVYWLLGYYSGFDPYLTARLLAGTPIGAHLPGHIRAAQGGHTTSEIEAEFGHHWQHRD</sequence>
<evidence type="ECO:0000313" key="2">
    <source>
        <dbReference type="EMBL" id="KAB2352365.1"/>
    </source>
</evidence>
<keyword evidence="1" id="KW-0472">Membrane</keyword>
<feature type="transmembrane region" description="Helical" evidence="1">
    <location>
        <begin position="6"/>
        <end position="23"/>
    </location>
</feature>
<keyword evidence="1" id="KW-0812">Transmembrane</keyword>
<comment type="caution">
    <text evidence="2">The sequence shown here is derived from an EMBL/GenBank/DDBJ whole genome shotgun (WGS) entry which is preliminary data.</text>
</comment>
<evidence type="ECO:0000313" key="3">
    <source>
        <dbReference type="Proteomes" id="UP000468735"/>
    </source>
</evidence>
<evidence type="ECO:0000256" key="1">
    <source>
        <dbReference type="SAM" id="Phobius"/>
    </source>
</evidence>
<name>A0A6H9Z9K3_9ACTN</name>
<keyword evidence="3" id="KW-1185">Reference proteome</keyword>
<dbReference type="OrthoDB" id="3466756at2"/>
<accession>A0A6H9Z9K3</accession>
<reference evidence="2 3" key="1">
    <citation type="submission" date="2019-09" db="EMBL/GenBank/DDBJ databases">
        <title>Actinomadura physcomitrii sp. nov., a novel actinomycete isolated from moss [Physcomitrium sphaericum (Ludw) Fuernr].</title>
        <authorList>
            <person name="Zhuang X."/>
            <person name="Liu C."/>
        </authorList>
    </citation>
    <scope>NUCLEOTIDE SEQUENCE [LARGE SCALE GENOMIC DNA]</scope>
    <source>
        <strain evidence="2 3">HMC1</strain>
    </source>
</reference>
<dbReference type="AlphaFoldDB" id="A0A6H9Z9K3"/>
<dbReference type="EMBL" id="WBMT01000001">
    <property type="protein sequence ID" value="KAB2352365.1"/>
    <property type="molecule type" value="Genomic_DNA"/>
</dbReference>